<organism evidence="5">
    <name type="scientific">marine sediment metagenome</name>
    <dbReference type="NCBI Taxonomy" id="412755"/>
    <lineage>
        <taxon>unclassified sequences</taxon>
        <taxon>metagenomes</taxon>
        <taxon>ecological metagenomes</taxon>
    </lineage>
</organism>
<gene>
    <name evidence="5" type="ORF">LCGC14_0938190</name>
</gene>
<dbReference type="GO" id="GO:0003677">
    <property type="term" value="F:DNA binding"/>
    <property type="evidence" value="ECO:0007669"/>
    <property type="project" value="InterPro"/>
</dbReference>
<comment type="caution">
    <text evidence="5">The sequence shown here is derived from an EMBL/GenBank/DDBJ whole genome shotgun (WGS) entry which is preliminary data.</text>
</comment>
<name>A0A0F9RS84_9ZZZZ</name>
<dbReference type="SUPFAM" id="SSF53335">
    <property type="entry name" value="S-adenosyl-L-methionine-dependent methyltransferases"/>
    <property type="match status" value="1"/>
</dbReference>
<evidence type="ECO:0000256" key="1">
    <source>
        <dbReference type="ARBA" id="ARBA00006594"/>
    </source>
</evidence>
<dbReference type="InterPro" id="IPR002052">
    <property type="entry name" value="DNA_methylase_N6_adenine_CS"/>
</dbReference>
<dbReference type="InterPro" id="IPR002941">
    <property type="entry name" value="DNA_methylase_N4/N6"/>
</dbReference>
<accession>A0A0F9RS84</accession>
<evidence type="ECO:0000256" key="2">
    <source>
        <dbReference type="ARBA" id="ARBA00022603"/>
    </source>
</evidence>
<dbReference type="InterPro" id="IPR029063">
    <property type="entry name" value="SAM-dependent_MTases_sf"/>
</dbReference>
<keyword evidence="2" id="KW-0489">Methyltransferase</keyword>
<reference evidence="5" key="1">
    <citation type="journal article" date="2015" name="Nature">
        <title>Complex archaea that bridge the gap between prokaryotes and eukaryotes.</title>
        <authorList>
            <person name="Spang A."/>
            <person name="Saw J.H."/>
            <person name="Jorgensen S.L."/>
            <person name="Zaremba-Niedzwiedzka K."/>
            <person name="Martijn J."/>
            <person name="Lind A.E."/>
            <person name="van Eijk R."/>
            <person name="Schleper C."/>
            <person name="Guy L."/>
            <person name="Ettema T.J."/>
        </authorList>
    </citation>
    <scope>NUCLEOTIDE SEQUENCE</scope>
</reference>
<evidence type="ECO:0000313" key="5">
    <source>
        <dbReference type="EMBL" id="KKN20193.1"/>
    </source>
</evidence>
<dbReference type="GO" id="GO:0008170">
    <property type="term" value="F:N-methyltransferase activity"/>
    <property type="evidence" value="ECO:0007669"/>
    <property type="project" value="InterPro"/>
</dbReference>
<keyword evidence="3" id="KW-0808">Transferase</keyword>
<evidence type="ECO:0000256" key="3">
    <source>
        <dbReference type="ARBA" id="ARBA00022679"/>
    </source>
</evidence>
<proteinExistence type="inferred from homology"/>
<dbReference type="Pfam" id="PF01555">
    <property type="entry name" value="N6_N4_Mtase"/>
    <property type="match status" value="1"/>
</dbReference>
<dbReference type="Gene3D" id="3.40.50.150">
    <property type="entry name" value="Vaccinia Virus protein VP39"/>
    <property type="match status" value="2"/>
</dbReference>
<dbReference type="AlphaFoldDB" id="A0A0F9RS84"/>
<feature type="domain" description="DNA methylase N-4/N-6" evidence="4">
    <location>
        <begin position="171"/>
        <end position="208"/>
    </location>
</feature>
<dbReference type="PRINTS" id="PR00508">
    <property type="entry name" value="S21N4MTFRASE"/>
</dbReference>
<dbReference type="EMBL" id="LAZR01003265">
    <property type="protein sequence ID" value="KKN20193.1"/>
    <property type="molecule type" value="Genomic_DNA"/>
</dbReference>
<evidence type="ECO:0000259" key="4">
    <source>
        <dbReference type="Pfam" id="PF01555"/>
    </source>
</evidence>
<comment type="similarity">
    <text evidence="1">Belongs to the N(4)/N(6)-methyltransferase family.</text>
</comment>
<dbReference type="PROSITE" id="PS00092">
    <property type="entry name" value="N6_MTASE"/>
    <property type="match status" value="1"/>
</dbReference>
<dbReference type="InterPro" id="IPR001091">
    <property type="entry name" value="RM_Methyltransferase"/>
</dbReference>
<sequence length="227" mass="26748">MIDITNFCWNEVKYIDCMDPDKGLPSIPDKSIDLCLTDPPFGINFKGKKDYSSKREIVLYRDDHLFEWNLKWFSEMERICNGIVFTCGYKYFFDWIKYKKPNRRIVYHYKSNACGFNGYIDPILAYGKIENWARLRQVIDIPLIVYPAKLIHPTPKIYNFWYYLLNKLKPKSVIDPFLGSGTTAEVCTKLGIPWVGYEINEVYSQDINKRLKNCKKEKQQVSVGSFL</sequence>
<dbReference type="GO" id="GO:0032259">
    <property type="term" value="P:methylation"/>
    <property type="evidence" value="ECO:0007669"/>
    <property type="project" value="UniProtKB-KW"/>
</dbReference>
<protein>
    <recommendedName>
        <fullName evidence="4">DNA methylase N-4/N-6 domain-containing protein</fullName>
    </recommendedName>
</protein>